<proteinExistence type="predicted"/>
<dbReference type="AlphaFoldDB" id="A0A816KFZ4"/>
<dbReference type="EMBL" id="HG994366">
    <property type="protein sequence ID" value="CAF1904113.1"/>
    <property type="molecule type" value="Genomic_DNA"/>
</dbReference>
<evidence type="ECO:0000313" key="1">
    <source>
        <dbReference type="EMBL" id="CAF1904113.1"/>
    </source>
</evidence>
<organism evidence="1">
    <name type="scientific">Brassica napus</name>
    <name type="common">Rape</name>
    <dbReference type="NCBI Taxonomy" id="3708"/>
    <lineage>
        <taxon>Eukaryota</taxon>
        <taxon>Viridiplantae</taxon>
        <taxon>Streptophyta</taxon>
        <taxon>Embryophyta</taxon>
        <taxon>Tracheophyta</taxon>
        <taxon>Spermatophyta</taxon>
        <taxon>Magnoliopsida</taxon>
        <taxon>eudicotyledons</taxon>
        <taxon>Gunneridae</taxon>
        <taxon>Pentapetalae</taxon>
        <taxon>rosids</taxon>
        <taxon>malvids</taxon>
        <taxon>Brassicales</taxon>
        <taxon>Brassicaceae</taxon>
        <taxon>Brassiceae</taxon>
        <taxon>Brassica</taxon>
    </lineage>
</organism>
<gene>
    <name evidence="1" type="ORF">DARMORV10_C02P24160.1</name>
</gene>
<reference evidence="1" key="1">
    <citation type="submission" date="2021-01" db="EMBL/GenBank/DDBJ databases">
        <authorList>
            <consortium name="Genoscope - CEA"/>
            <person name="William W."/>
        </authorList>
    </citation>
    <scope>NUCLEOTIDE SEQUENCE</scope>
</reference>
<dbReference type="Proteomes" id="UP001295469">
    <property type="component" value="Chromosome C02"/>
</dbReference>
<protein>
    <submittedName>
        <fullName evidence="1">(rape) hypothetical protein</fullName>
    </submittedName>
</protein>
<sequence>MRWPVKSCLKNDMISDVSRSFALLSVLDEAEETMEDEECVDD</sequence>
<name>A0A816KFZ4_BRANA</name>
<accession>A0A816KFZ4</accession>